<proteinExistence type="predicted"/>
<name>A0A6J4S0Q0_9ACTN</name>
<dbReference type="EMBL" id="CADCVL010000325">
    <property type="protein sequence ID" value="CAA9486850.1"/>
    <property type="molecule type" value="Genomic_DNA"/>
</dbReference>
<evidence type="ECO:0000313" key="1">
    <source>
        <dbReference type="EMBL" id="CAA9486850.1"/>
    </source>
</evidence>
<organism evidence="1">
    <name type="scientific">uncultured Solirubrobacteraceae bacterium</name>
    <dbReference type="NCBI Taxonomy" id="1162706"/>
    <lineage>
        <taxon>Bacteria</taxon>
        <taxon>Bacillati</taxon>
        <taxon>Actinomycetota</taxon>
        <taxon>Thermoleophilia</taxon>
        <taxon>Solirubrobacterales</taxon>
        <taxon>Solirubrobacteraceae</taxon>
        <taxon>environmental samples</taxon>
    </lineage>
</organism>
<accession>A0A6J4S0Q0</accession>
<sequence length="72" mass="7802">MAAMFVARVICSDADCAEELEVHAGSLEELERLLCDCGCALELIAWPDWAEDVAEVIALRARSESVPLPRAA</sequence>
<protein>
    <submittedName>
        <fullName evidence="1">Uncharacterized protein</fullName>
    </submittedName>
</protein>
<reference evidence="1" key="1">
    <citation type="submission" date="2020-02" db="EMBL/GenBank/DDBJ databases">
        <authorList>
            <person name="Meier V. D."/>
        </authorList>
    </citation>
    <scope>NUCLEOTIDE SEQUENCE</scope>
    <source>
        <strain evidence="1">AVDCRST_MAG65</strain>
    </source>
</reference>
<dbReference type="AlphaFoldDB" id="A0A6J4S0Q0"/>
<gene>
    <name evidence="1" type="ORF">AVDCRST_MAG65-1784</name>
</gene>